<comment type="similarity">
    <text evidence="6">Belongs to the methyl-accepting chemotaxis (MCP) protein family.</text>
</comment>
<dbReference type="SUPFAM" id="SSF58104">
    <property type="entry name" value="Methyl-accepting chemotaxis protein (MCP) signaling domain"/>
    <property type="match status" value="1"/>
</dbReference>
<keyword evidence="5 7" id="KW-0807">Transducer</keyword>
<evidence type="ECO:0000256" key="8">
    <source>
        <dbReference type="SAM" id="MobiDB-lite"/>
    </source>
</evidence>
<dbReference type="SMART" id="SM00283">
    <property type="entry name" value="MA"/>
    <property type="match status" value="1"/>
</dbReference>
<dbReference type="GO" id="GO:0016020">
    <property type="term" value="C:membrane"/>
    <property type="evidence" value="ECO:0007669"/>
    <property type="project" value="UniProtKB-SubCell"/>
</dbReference>
<dbReference type="CDD" id="cd11386">
    <property type="entry name" value="MCP_signal"/>
    <property type="match status" value="1"/>
</dbReference>
<dbReference type="GO" id="GO:0007165">
    <property type="term" value="P:signal transduction"/>
    <property type="evidence" value="ECO:0007669"/>
    <property type="project" value="UniProtKB-KW"/>
</dbReference>
<dbReference type="InterPro" id="IPR004089">
    <property type="entry name" value="MCPsignal_dom"/>
</dbReference>
<keyword evidence="13" id="KW-1185">Reference proteome</keyword>
<evidence type="ECO:0000259" key="11">
    <source>
        <dbReference type="PROSITE" id="PS50885"/>
    </source>
</evidence>
<dbReference type="Pfam" id="PF00015">
    <property type="entry name" value="MCPsignal"/>
    <property type="match status" value="1"/>
</dbReference>
<dbReference type="Pfam" id="PF13675">
    <property type="entry name" value="PilJ"/>
    <property type="match status" value="1"/>
</dbReference>
<dbReference type="PANTHER" id="PTHR32089:SF119">
    <property type="entry name" value="METHYL-ACCEPTING CHEMOTAXIS PROTEIN CTPL"/>
    <property type="match status" value="1"/>
</dbReference>
<evidence type="ECO:0000256" key="6">
    <source>
        <dbReference type="ARBA" id="ARBA00029447"/>
    </source>
</evidence>
<feature type="transmembrane region" description="Helical" evidence="9">
    <location>
        <begin position="357"/>
        <end position="378"/>
    </location>
</feature>
<dbReference type="GO" id="GO:0004888">
    <property type="term" value="F:transmembrane signaling receptor activity"/>
    <property type="evidence" value="ECO:0007669"/>
    <property type="project" value="InterPro"/>
</dbReference>
<feature type="compositionally biased region" description="Basic and acidic residues" evidence="8">
    <location>
        <begin position="387"/>
        <end position="406"/>
    </location>
</feature>
<name>A0A368L544_9BURK</name>
<keyword evidence="3 9" id="KW-1133">Transmembrane helix</keyword>
<comment type="caution">
    <text evidence="12">The sequence shown here is derived from an EMBL/GenBank/DDBJ whole genome shotgun (WGS) entry which is preliminary data.</text>
</comment>
<evidence type="ECO:0000256" key="7">
    <source>
        <dbReference type="PROSITE-ProRule" id="PRU00284"/>
    </source>
</evidence>
<feature type="domain" description="HAMP" evidence="11">
    <location>
        <begin position="410"/>
        <end position="458"/>
    </location>
</feature>
<evidence type="ECO:0000313" key="13">
    <source>
        <dbReference type="Proteomes" id="UP000252357"/>
    </source>
</evidence>
<sequence length="736" mass="79380">MPWQKKATGAELDPVSLALPSHTQMDTQNPMPAQDPNATLIMKGMERLTVMEIPLLGKKPINVQLRTLSFAFLGALLLGGALVVYDLIVSGNSAIYAQITGESLMHSQRLAKAVPTAVQGNPDAFKQLRESRDQLASHLQALTVGGNYQNTSVPAAGGAPAQILEKLNEEWKRTEKNASLVLDQEQVLTKFGSTLKTLNETNPQLLELTEQVAALKLQGGAGPREISASAQLVMLTQRLAKNANELLAGEGVSPETAFLLGKDTNTFRDLIEGLSAGSETLRLSAAQGETKERLDELRKSFEELQGSIGLILNNLPKIVTAKQAEQQVFRESESLRKTIDELQEAFTAQRQGVLRRLLIALCGVLAILSALFIAKLYLQDSRLRAEESERQRQEASSREEEAKRTNDQNQAAILRLMNELQEVADGDLTVQATVSEDITGAIADSVNYTVEELRNLVDRINRATEQVSEATTLAQENSTRLLDAADQQSREIRDTGEAVLKMAQQINDVSASAAESANVARQSLAAAEEGTRAVQNAITGMNEIREQIQETSKRIKRLGESSQEVGEIIELISDITEQTNVLALNAAIQAASAGEAGRGFSVVAEEVQRLAERSGEATKQIAALVRTIQTDTQDAVSAMEKSTQGVVEGAKLSDAAGQALGEIGRVSRQLAELIENISANTSQQAVSASGVAQSIEHILSVNEQTTEGTQQTAGAIRQLAELAQQLKSSVARFRVS</sequence>
<feature type="region of interest" description="Disordered" evidence="8">
    <location>
        <begin position="387"/>
        <end position="408"/>
    </location>
</feature>
<dbReference type="InterPro" id="IPR029095">
    <property type="entry name" value="NarX-like_N"/>
</dbReference>
<feature type="domain" description="Methyl-accepting transducer" evidence="10">
    <location>
        <begin position="463"/>
        <end position="699"/>
    </location>
</feature>
<evidence type="ECO:0000256" key="3">
    <source>
        <dbReference type="ARBA" id="ARBA00022989"/>
    </source>
</evidence>
<evidence type="ECO:0000256" key="4">
    <source>
        <dbReference type="ARBA" id="ARBA00023136"/>
    </source>
</evidence>
<dbReference type="PRINTS" id="PR00260">
    <property type="entry name" value="CHEMTRNSDUCR"/>
</dbReference>
<keyword evidence="2 9" id="KW-0812">Transmembrane</keyword>
<dbReference type="InterPro" id="IPR004090">
    <property type="entry name" value="Chemotax_Me-accpt_rcpt"/>
</dbReference>
<dbReference type="InterPro" id="IPR003660">
    <property type="entry name" value="HAMP_dom"/>
</dbReference>
<reference evidence="12 13" key="1">
    <citation type="journal article" date="2018" name="Int. J. Syst. Evol. Microbiol.">
        <title>Parvibium lacunae gen. nov., sp. nov., a new member of the family Alcaligenaceae isolated from a freshwater pond.</title>
        <authorList>
            <person name="Chen W.M."/>
            <person name="Xie P.B."/>
            <person name="Hsu M.Y."/>
            <person name="Sheu S.Y."/>
        </authorList>
    </citation>
    <scope>NUCLEOTIDE SEQUENCE [LARGE SCALE GENOMIC DNA]</scope>
    <source>
        <strain evidence="12 13">KMB9</strain>
    </source>
</reference>
<evidence type="ECO:0000256" key="9">
    <source>
        <dbReference type="SAM" id="Phobius"/>
    </source>
</evidence>
<dbReference type="Gene3D" id="1.10.287.950">
    <property type="entry name" value="Methyl-accepting chemotaxis protein"/>
    <property type="match status" value="1"/>
</dbReference>
<protein>
    <submittedName>
        <fullName evidence="12">Methyl-accepting chemotaxis protein</fullName>
    </submittedName>
</protein>
<evidence type="ECO:0000256" key="5">
    <source>
        <dbReference type="ARBA" id="ARBA00023224"/>
    </source>
</evidence>
<feature type="transmembrane region" description="Helical" evidence="9">
    <location>
        <begin position="68"/>
        <end position="88"/>
    </location>
</feature>
<evidence type="ECO:0000256" key="2">
    <source>
        <dbReference type="ARBA" id="ARBA00022692"/>
    </source>
</evidence>
<evidence type="ECO:0000259" key="10">
    <source>
        <dbReference type="PROSITE" id="PS50111"/>
    </source>
</evidence>
<comment type="subcellular location">
    <subcellularLocation>
        <location evidence="1">Membrane</location>
        <topology evidence="1">Multi-pass membrane protein</topology>
    </subcellularLocation>
</comment>
<dbReference type="OrthoDB" id="9177152at2"/>
<dbReference type="AlphaFoldDB" id="A0A368L544"/>
<keyword evidence="4 9" id="KW-0472">Membrane</keyword>
<organism evidence="12 13">
    <name type="scientific">Parvibium lacunae</name>
    <dbReference type="NCBI Taxonomy" id="1888893"/>
    <lineage>
        <taxon>Bacteria</taxon>
        <taxon>Pseudomonadati</taxon>
        <taxon>Pseudomonadota</taxon>
        <taxon>Betaproteobacteria</taxon>
        <taxon>Burkholderiales</taxon>
        <taxon>Alcaligenaceae</taxon>
        <taxon>Parvibium</taxon>
    </lineage>
</organism>
<evidence type="ECO:0000313" key="12">
    <source>
        <dbReference type="EMBL" id="RCS58716.1"/>
    </source>
</evidence>
<dbReference type="EMBL" id="QPGB01000002">
    <property type="protein sequence ID" value="RCS58716.1"/>
    <property type="molecule type" value="Genomic_DNA"/>
</dbReference>
<dbReference type="Proteomes" id="UP000252357">
    <property type="component" value="Unassembled WGS sequence"/>
</dbReference>
<dbReference type="GO" id="GO:0006935">
    <property type="term" value="P:chemotaxis"/>
    <property type="evidence" value="ECO:0007669"/>
    <property type="project" value="InterPro"/>
</dbReference>
<proteinExistence type="inferred from homology"/>
<accession>A0A368L544</accession>
<dbReference type="PANTHER" id="PTHR32089">
    <property type="entry name" value="METHYL-ACCEPTING CHEMOTAXIS PROTEIN MCPB"/>
    <property type="match status" value="1"/>
</dbReference>
<dbReference type="PROSITE" id="PS50111">
    <property type="entry name" value="CHEMOTAXIS_TRANSDUC_2"/>
    <property type="match status" value="1"/>
</dbReference>
<gene>
    <name evidence="12" type="ORF">DU000_06885</name>
</gene>
<evidence type="ECO:0000256" key="1">
    <source>
        <dbReference type="ARBA" id="ARBA00004141"/>
    </source>
</evidence>
<dbReference type="PROSITE" id="PS50885">
    <property type="entry name" value="HAMP"/>
    <property type="match status" value="1"/>
</dbReference>